<sequence>MDQPSTFNTKLFFTSLFCLFITCFCFGQIKKKAYETIVTDNVEVVRVNIQGASVVFKETKGTRILVETSIKLSVPNPALLSFVIERGRYKLMQTRESSTRELILESKKNKNAILVKGELCAEEVAYTIYIPTHIRSFKH</sequence>
<protein>
    <submittedName>
        <fullName evidence="1">Uncharacterized protein</fullName>
    </submittedName>
</protein>
<dbReference type="AlphaFoldDB" id="A0A915YHV2"/>
<keyword evidence="2" id="KW-1185">Reference proteome</keyword>
<dbReference type="EMBL" id="AP026867">
    <property type="protein sequence ID" value="BDS13468.1"/>
    <property type="molecule type" value="Genomic_DNA"/>
</dbReference>
<proteinExistence type="predicted"/>
<gene>
    <name evidence="1" type="ORF">AsAng_0042060</name>
</gene>
<accession>A0A915YHV2</accession>
<dbReference type="Proteomes" id="UP001060919">
    <property type="component" value="Chromosome"/>
</dbReference>
<dbReference type="RefSeq" id="WP_264788738.1">
    <property type="nucleotide sequence ID" value="NZ_AP026867.1"/>
</dbReference>
<reference evidence="1" key="1">
    <citation type="submission" date="2022-09" db="EMBL/GenBank/DDBJ databases">
        <title>Aureispira anguillicida sp. nov., isolated from Leptocephalus of Japanese eel Anguilla japonica.</title>
        <authorList>
            <person name="Yuasa K."/>
            <person name="Mekata T."/>
            <person name="Ikunari K."/>
        </authorList>
    </citation>
    <scope>NUCLEOTIDE SEQUENCE</scope>
    <source>
        <strain evidence="1">EL160426</strain>
    </source>
</reference>
<evidence type="ECO:0000313" key="2">
    <source>
        <dbReference type="Proteomes" id="UP001060919"/>
    </source>
</evidence>
<organism evidence="1 2">
    <name type="scientific">Aureispira anguillae</name>
    <dbReference type="NCBI Taxonomy" id="2864201"/>
    <lineage>
        <taxon>Bacteria</taxon>
        <taxon>Pseudomonadati</taxon>
        <taxon>Bacteroidota</taxon>
        <taxon>Saprospiria</taxon>
        <taxon>Saprospirales</taxon>
        <taxon>Saprospiraceae</taxon>
        <taxon>Aureispira</taxon>
    </lineage>
</organism>
<dbReference type="KEGG" id="aup:AsAng_0042060"/>
<evidence type="ECO:0000313" key="1">
    <source>
        <dbReference type="EMBL" id="BDS13468.1"/>
    </source>
</evidence>
<name>A0A915YHV2_9BACT</name>